<reference evidence="1" key="1">
    <citation type="submission" date="2019-08" db="EMBL/GenBank/DDBJ databases">
        <authorList>
            <person name="Kucharzyk K."/>
            <person name="Murdoch R.W."/>
            <person name="Higgins S."/>
            <person name="Loffler F."/>
        </authorList>
    </citation>
    <scope>NUCLEOTIDE SEQUENCE</scope>
</reference>
<gene>
    <name evidence="1" type="ORF">SDC9_187820</name>
</gene>
<sequence length="160" mass="16768">MVVFDGELDEYGRAGVVLVFYLGLGESGLVGRAPVDGFFTLVNIALSVHLAKDLDFLGLERGVHREIRFVPVAENAEAYKLVSLAVDEILGESAAGAAKIGNAHLLAVYLVLFDDGALDGHAVVVPAGGVRRQVAAHGEAAVDEILEYLVHGGAHVNIAV</sequence>
<accession>A0A645HVT4</accession>
<proteinExistence type="predicted"/>
<name>A0A645HVT4_9ZZZZ</name>
<comment type="caution">
    <text evidence="1">The sequence shown here is derived from an EMBL/GenBank/DDBJ whole genome shotgun (WGS) entry which is preliminary data.</text>
</comment>
<protein>
    <submittedName>
        <fullName evidence="1">Uncharacterized protein</fullName>
    </submittedName>
</protein>
<dbReference type="EMBL" id="VSSQ01096596">
    <property type="protein sequence ID" value="MPN40284.1"/>
    <property type="molecule type" value="Genomic_DNA"/>
</dbReference>
<dbReference type="AntiFam" id="ANF00157">
    <property type="entry name" value="Shadow ORF (opposite ileS)"/>
</dbReference>
<evidence type="ECO:0000313" key="1">
    <source>
        <dbReference type="EMBL" id="MPN40284.1"/>
    </source>
</evidence>
<organism evidence="1">
    <name type="scientific">bioreactor metagenome</name>
    <dbReference type="NCBI Taxonomy" id="1076179"/>
    <lineage>
        <taxon>unclassified sequences</taxon>
        <taxon>metagenomes</taxon>
        <taxon>ecological metagenomes</taxon>
    </lineage>
</organism>
<dbReference type="AlphaFoldDB" id="A0A645HVT4"/>